<dbReference type="InterPro" id="IPR051043">
    <property type="entry name" value="Sulfatase_Mod_Factor_Kinase"/>
</dbReference>
<evidence type="ECO:0000313" key="4">
    <source>
        <dbReference type="Proteomes" id="UP000594464"/>
    </source>
</evidence>
<dbReference type="AlphaFoldDB" id="A0A7T0G2G6"/>
<sequence>MNLKLCIRLTGLLPILLTALAACSPPPSGMVLVPAGEFIMGTNETDALNRAMALGLDKPWFADESPQRKVNLPSFYIDKYEVTNEQYYIFCQATGHRPPPHWKRSQKYPEGTGRLPVTAVNFFDAAAYAEWAGKRLPNEAEWEKAARGYDGWIYPWGNEFSLDSANISPSATSKSGQGLKPVGSYPHASSPFGAEDMVGNAWEWVWDYYFPYPGNTYKSKDYNKKYIVVRGLSYMGIGHFSKKDYQEALRLKARASFREKLNPMSRKKDLGFRCVKDKLSLYEQWFGKEPPAVKEAQEL</sequence>
<reference evidence="4" key="1">
    <citation type="submission" date="2020-02" db="EMBL/GenBank/DDBJ databases">
        <title>Genomic and physiological characterization of two novel Nitrospinaceae genera.</title>
        <authorList>
            <person name="Mueller A.J."/>
            <person name="Jung M.-Y."/>
            <person name="Strachan C.R."/>
            <person name="Herbold C.W."/>
            <person name="Kirkegaard R.H."/>
            <person name="Daims H."/>
        </authorList>
    </citation>
    <scope>NUCLEOTIDE SEQUENCE [LARGE SCALE GENOMIC DNA]</scope>
</reference>
<organism evidence="3 4">
    <name type="scientific">Candidatus Nitrohelix vancouverensis</name>
    <dbReference type="NCBI Taxonomy" id="2705534"/>
    <lineage>
        <taxon>Bacteria</taxon>
        <taxon>Pseudomonadati</taxon>
        <taxon>Nitrospinota/Tectimicrobiota group</taxon>
        <taxon>Nitrospinota</taxon>
        <taxon>Nitrospinia</taxon>
        <taxon>Nitrospinales</taxon>
        <taxon>Nitrospinaceae</taxon>
        <taxon>Candidatus Nitrohelix</taxon>
    </lineage>
</organism>
<dbReference type="Gene3D" id="3.90.1580.10">
    <property type="entry name" value="paralog of FGE (formylglycine-generating enzyme)"/>
    <property type="match status" value="1"/>
</dbReference>
<dbReference type="PANTHER" id="PTHR23150">
    <property type="entry name" value="SULFATASE MODIFYING FACTOR 1, 2"/>
    <property type="match status" value="1"/>
</dbReference>
<dbReference type="KEGG" id="nva:G3M78_01980"/>
<dbReference type="PROSITE" id="PS51257">
    <property type="entry name" value="PROKAR_LIPOPROTEIN"/>
    <property type="match status" value="1"/>
</dbReference>
<dbReference type="InterPro" id="IPR042095">
    <property type="entry name" value="SUMF_sf"/>
</dbReference>
<evidence type="ECO:0000313" key="3">
    <source>
        <dbReference type="EMBL" id="QPJ64233.1"/>
    </source>
</evidence>
<feature type="domain" description="Sulfatase-modifying factor enzyme-like" evidence="2">
    <location>
        <begin position="28"/>
        <end position="276"/>
    </location>
</feature>
<evidence type="ECO:0000259" key="2">
    <source>
        <dbReference type="Pfam" id="PF03781"/>
    </source>
</evidence>
<gene>
    <name evidence="3" type="ORF">G3M78_01980</name>
</gene>
<dbReference type="InterPro" id="IPR016187">
    <property type="entry name" value="CTDL_fold"/>
</dbReference>
<dbReference type="EMBL" id="CP048620">
    <property type="protein sequence ID" value="QPJ64233.1"/>
    <property type="molecule type" value="Genomic_DNA"/>
</dbReference>
<accession>A0A7T0G2G6</accession>
<dbReference type="PANTHER" id="PTHR23150:SF19">
    <property type="entry name" value="FORMYLGLYCINE-GENERATING ENZYME"/>
    <property type="match status" value="1"/>
</dbReference>
<dbReference type="InterPro" id="IPR005532">
    <property type="entry name" value="SUMF_dom"/>
</dbReference>
<dbReference type="Proteomes" id="UP000594464">
    <property type="component" value="Chromosome"/>
</dbReference>
<protein>
    <submittedName>
        <fullName evidence="3">Formylglycine-generating enzyme family protein</fullName>
    </submittedName>
</protein>
<dbReference type="Pfam" id="PF03781">
    <property type="entry name" value="FGE-sulfatase"/>
    <property type="match status" value="1"/>
</dbReference>
<dbReference type="SUPFAM" id="SSF56436">
    <property type="entry name" value="C-type lectin-like"/>
    <property type="match status" value="1"/>
</dbReference>
<feature type="signal peptide" evidence="1">
    <location>
        <begin position="1"/>
        <end position="21"/>
    </location>
</feature>
<evidence type="ECO:0000256" key="1">
    <source>
        <dbReference type="SAM" id="SignalP"/>
    </source>
</evidence>
<keyword evidence="1" id="KW-0732">Signal</keyword>
<dbReference type="GO" id="GO:0120147">
    <property type="term" value="F:formylglycine-generating oxidase activity"/>
    <property type="evidence" value="ECO:0007669"/>
    <property type="project" value="TreeGrafter"/>
</dbReference>
<name>A0A7T0G2G6_9BACT</name>
<proteinExistence type="predicted"/>
<feature type="chain" id="PRO_5032533165" evidence="1">
    <location>
        <begin position="22"/>
        <end position="299"/>
    </location>
</feature>